<dbReference type="PATRIC" id="fig|480.238.peg.601"/>
<keyword evidence="5" id="KW-0479">Metal-binding</keyword>
<comment type="similarity">
    <text evidence="11">Belongs to the tRNA nucleotidyltransferase/poly(A) polymerase family.</text>
</comment>
<dbReference type="RefSeq" id="WP_064610407.1">
    <property type="nucleotide sequence ID" value="NZ_LXHB01000038.1"/>
</dbReference>
<dbReference type="Gene3D" id="3.30.460.10">
    <property type="entry name" value="Beta Polymerase, domain 2"/>
    <property type="match status" value="1"/>
</dbReference>
<organism evidence="14 15">
    <name type="scientific">Moraxella catarrhalis</name>
    <name type="common">Branhamella catarrhalis</name>
    <dbReference type="NCBI Taxonomy" id="480"/>
    <lineage>
        <taxon>Bacteria</taxon>
        <taxon>Pseudomonadati</taxon>
        <taxon>Pseudomonadota</taxon>
        <taxon>Gammaproteobacteria</taxon>
        <taxon>Moraxellales</taxon>
        <taxon>Moraxellaceae</taxon>
        <taxon>Moraxella</taxon>
    </lineage>
</organism>
<gene>
    <name evidence="14" type="ORF">AO384_0052</name>
</gene>
<dbReference type="GO" id="GO:0003723">
    <property type="term" value="F:RNA binding"/>
    <property type="evidence" value="ECO:0007669"/>
    <property type="project" value="UniProtKB-KW"/>
</dbReference>
<dbReference type="EMBL" id="LXHC01000001">
    <property type="protein sequence ID" value="OAU98468.1"/>
    <property type="molecule type" value="Genomic_DNA"/>
</dbReference>
<evidence type="ECO:0000256" key="1">
    <source>
        <dbReference type="ARBA" id="ARBA00001946"/>
    </source>
</evidence>
<dbReference type="GO" id="GO:0001680">
    <property type="term" value="P:tRNA 3'-terminal CCA addition"/>
    <property type="evidence" value="ECO:0007669"/>
    <property type="project" value="InterPro"/>
</dbReference>
<dbReference type="Proteomes" id="UP000078228">
    <property type="component" value="Unassembled WGS sequence"/>
</dbReference>
<name>A0A198UPM3_MORCA</name>
<dbReference type="GO" id="GO:0005524">
    <property type="term" value="F:ATP binding"/>
    <property type="evidence" value="ECO:0007669"/>
    <property type="project" value="UniProtKB-KW"/>
</dbReference>
<dbReference type="PIRSF" id="PIRSF000813">
    <property type="entry name" value="CCA_bact"/>
    <property type="match status" value="1"/>
</dbReference>
<evidence type="ECO:0000256" key="6">
    <source>
        <dbReference type="ARBA" id="ARBA00022741"/>
    </source>
</evidence>
<feature type="domain" description="tRNA nucleotidyltransferase/poly(A) polymerase RNA and SrmB- binding" evidence="13">
    <location>
        <begin position="158"/>
        <end position="220"/>
    </location>
</feature>
<keyword evidence="3" id="KW-0819">tRNA processing</keyword>
<proteinExistence type="inferred from homology"/>
<evidence type="ECO:0000256" key="9">
    <source>
        <dbReference type="ARBA" id="ARBA00022842"/>
    </source>
</evidence>
<evidence type="ECO:0000313" key="14">
    <source>
        <dbReference type="EMBL" id="OAU98468.1"/>
    </source>
</evidence>
<evidence type="ECO:0000256" key="3">
    <source>
        <dbReference type="ARBA" id="ARBA00022694"/>
    </source>
</evidence>
<dbReference type="SUPFAM" id="SSF81301">
    <property type="entry name" value="Nucleotidyltransferase"/>
    <property type="match status" value="1"/>
</dbReference>
<dbReference type="CDD" id="cd05398">
    <property type="entry name" value="NT_ClassII-CCAase"/>
    <property type="match status" value="1"/>
</dbReference>
<evidence type="ECO:0000256" key="7">
    <source>
        <dbReference type="ARBA" id="ARBA00022800"/>
    </source>
</evidence>
<dbReference type="AlphaFoldDB" id="A0A198UPM3"/>
<evidence type="ECO:0000256" key="2">
    <source>
        <dbReference type="ARBA" id="ARBA00022679"/>
    </source>
</evidence>
<dbReference type="GO" id="GO:0004810">
    <property type="term" value="F:CCA tRNA nucleotidyltransferase activity"/>
    <property type="evidence" value="ECO:0007669"/>
    <property type="project" value="UniProtKB-EC"/>
</dbReference>
<keyword evidence="8" id="KW-0067">ATP-binding</keyword>
<sequence length="390" mass="43214">MQVYLVGGAVRDGVLGLPVKDKDFMVVGATPQMLLDLGFIQVGADFPVFLHPKTHAEYALARIERKSGIGHTAFKVHADPSVSLEEDLIRRDLTINALAIEVKDLFDDTPMTGEVLDFYGGLKDVQDRTLRHVSPAFSEDPLRVLRVARFFARFAPLDFSIHDSTAALMQTIASSGEMSSLSRERLYSEFARALMENQGDQFIRCLHDLDILSSVLPALSQHFINFDNYQAAMTRLTKACQLNLPLASRLAVLLNELPATDAADCLTRLNAPKHICQFVKAFQNLHDTLIALPAIDTKALLTLIERTQAHKDSAQLIQLYDTCHAYQGSPLTYPKQWLFDAIARYQSVTIADIDPALTGKAIGDEMSRLRAQALHGLLGNFQMASALTDF</sequence>
<keyword evidence="10 11" id="KW-0694">RNA-binding</keyword>
<dbReference type="Pfam" id="PF01743">
    <property type="entry name" value="PolyA_pol"/>
    <property type="match status" value="1"/>
</dbReference>
<keyword evidence="9" id="KW-0460">Magnesium</keyword>
<dbReference type="EC" id="2.7.7.72" evidence="14"/>
<dbReference type="SUPFAM" id="SSF81891">
    <property type="entry name" value="Poly A polymerase C-terminal region-like"/>
    <property type="match status" value="1"/>
</dbReference>
<keyword evidence="2 11" id="KW-0808">Transferase</keyword>
<evidence type="ECO:0000256" key="11">
    <source>
        <dbReference type="RuleBase" id="RU003953"/>
    </source>
</evidence>
<dbReference type="InterPro" id="IPR043519">
    <property type="entry name" value="NT_sf"/>
</dbReference>
<accession>A0A198UPM3</accession>
<keyword evidence="4 14" id="KW-0548">Nucleotidyltransferase</keyword>
<dbReference type="Gene3D" id="1.10.3090.10">
    <property type="entry name" value="cca-adding enzyme, domain 2"/>
    <property type="match status" value="1"/>
</dbReference>
<evidence type="ECO:0000259" key="13">
    <source>
        <dbReference type="Pfam" id="PF12627"/>
    </source>
</evidence>
<dbReference type="PANTHER" id="PTHR47545">
    <property type="entry name" value="MULTIFUNCTIONAL CCA PROTEIN"/>
    <property type="match status" value="1"/>
</dbReference>
<evidence type="ECO:0000256" key="8">
    <source>
        <dbReference type="ARBA" id="ARBA00022840"/>
    </source>
</evidence>
<reference evidence="14 15" key="1">
    <citation type="journal article" date="2016" name="Genome Biol. Evol.">
        <title>Comparative Genomic Analyses of the Moraxella catarrhalis Serosensitive and Seroresistant Lineages Demonstrate Their Independent Evolution.</title>
        <authorList>
            <person name="Earl J.P."/>
            <person name="de Vries S.P."/>
            <person name="Ahmed A."/>
            <person name="Powell E."/>
            <person name="Schultz M.P."/>
            <person name="Hermans P.W."/>
            <person name="Hill D.J."/>
            <person name="Zhou Z."/>
            <person name="Constantinidou C.I."/>
            <person name="Hu F.Z."/>
            <person name="Bootsma H.J."/>
            <person name="Ehrlich G.D."/>
        </authorList>
    </citation>
    <scope>NUCLEOTIDE SEQUENCE [LARGE SCALE GENOMIC DNA]</scope>
    <source>
        <strain evidence="14 15">Z7542</strain>
    </source>
</reference>
<dbReference type="PANTHER" id="PTHR47545:SF1">
    <property type="entry name" value="MULTIFUNCTIONAL CCA PROTEIN"/>
    <property type="match status" value="1"/>
</dbReference>
<keyword evidence="15" id="KW-1185">Reference proteome</keyword>
<dbReference type="InterPro" id="IPR012006">
    <property type="entry name" value="CCA_bact"/>
</dbReference>
<comment type="caution">
    <text evidence="14">The sequence shown here is derived from an EMBL/GenBank/DDBJ whole genome shotgun (WGS) entry which is preliminary data.</text>
</comment>
<protein>
    <submittedName>
        <fullName evidence="14">tRNA nucleotidyltransferase</fullName>
        <ecNumber evidence="14">2.7.7.72</ecNumber>
    </submittedName>
</protein>
<dbReference type="OrthoDB" id="9805698at2"/>
<evidence type="ECO:0000256" key="4">
    <source>
        <dbReference type="ARBA" id="ARBA00022695"/>
    </source>
</evidence>
<feature type="domain" description="Poly A polymerase head" evidence="12">
    <location>
        <begin position="3"/>
        <end position="131"/>
    </location>
</feature>
<dbReference type="GO" id="GO:0042245">
    <property type="term" value="P:RNA repair"/>
    <property type="evidence" value="ECO:0007669"/>
    <property type="project" value="UniProtKB-KW"/>
</dbReference>
<keyword evidence="6" id="KW-0547">Nucleotide-binding</keyword>
<evidence type="ECO:0000259" key="12">
    <source>
        <dbReference type="Pfam" id="PF01743"/>
    </source>
</evidence>
<comment type="cofactor">
    <cofactor evidence="1">
        <name>Mg(2+)</name>
        <dbReference type="ChEBI" id="CHEBI:18420"/>
    </cofactor>
</comment>
<dbReference type="InterPro" id="IPR050124">
    <property type="entry name" value="tRNA_CCA-adding_enzyme"/>
</dbReference>
<evidence type="ECO:0000313" key="15">
    <source>
        <dbReference type="Proteomes" id="UP000078228"/>
    </source>
</evidence>
<dbReference type="Pfam" id="PF12627">
    <property type="entry name" value="PolyA_pol_RNAbd"/>
    <property type="match status" value="1"/>
</dbReference>
<keyword evidence="7" id="KW-0692">RNA repair</keyword>
<dbReference type="InterPro" id="IPR032828">
    <property type="entry name" value="PolyA_RNA-bd"/>
</dbReference>
<evidence type="ECO:0000256" key="5">
    <source>
        <dbReference type="ARBA" id="ARBA00022723"/>
    </source>
</evidence>
<dbReference type="GO" id="GO:0046872">
    <property type="term" value="F:metal ion binding"/>
    <property type="evidence" value="ECO:0007669"/>
    <property type="project" value="UniProtKB-KW"/>
</dbReference>
<evidence type="ECO:0000256" key="10">
    <source>
        <dbReference type="ARBA" id="ARBA00022884"/>
    </source>
</evidence>
<dbReference type="InterPro" id="IPR002646">
    <property type="entry name" value="PolA_pol_head_dom"/>
</dbReference>